<dbReference type="InterPro" id="IPR002831">
    <property type="entry name" value="Tscrpt_reg_TrmB_N"/>
</dbReference>
<accession>A0ABV5PEY5</accession>
<comment type="caution">
    <text evidence="2">The sequence shown here is derived from an EMBL/GenBank/DDBJ whole genome shotgun (WGS) entry which is preliminary data.</text>
</comment>
<dbReference type="Proteomes" id="UP001589718">
    <property type="component" value="Unassembled WGS sequence"/>
</dbReference>
<dbReference type="Pfam" id="PF01978">
    <property type="entry name" value="TrmB"/>
    <property type="match status" value="1"/>
</dbReference>
<organism evidence="2 3">
    <name type="scientific">Streptomyces cremeus</name>
    <dbReference type="NCBI Taxonomy" id="66881"/>
    <lineage>
        <taxon>Bacteria</taxon>
        <taxon>Bacillati</taxon>
        <taxon>Actinomycetota</taxon>
        <taxon>Actinomycetes</taxon>
        <taxon>Kitasatosporales</taxon>
        <taxon>Streptomycetaceae</taxon>
        <taxon>Streptomyces</taxon>
    </lineage>
</organism>
<proteinExistence type="predicted"/>
<gene>
    <name evidence="2" type="ORF">ACFFTU_17105</name>
</gene>
<evidence type="ECO:0000259" key="1">
    <source>
        <dbReference type="PROSITE" id="PS50043"/>
    </source>
</evidence>
<dbReference type="InterPro" id="IPR036390">
    <property type="entry name" value="WH_DNA-bd_sf"/>
</dbReference>
<dbReference type="InterPro" id="IPR016032">
    <property type="entry name" value="Sig_transdc_resp-reg_C-effctor"/>
</dbReference>
<keyword evidence="3" id="KW-1185">Reference proteome</keyword>
<dbReference type="SMART" id="SM00421">
    <property type="entry name" value="HTH_LUXR"/>
    <property type="match status" value="1"/>
</dbReference>
<dbReference type="PANTHER" id="PTHR34293:SF1">
    <property type="entry name" value="HTH-TYPE TRANSCRIPTIONAL REGULATOR TRMBL2"/>
    <property type="match status" value="1"/>
</dbReference>
<protein>
    <submittedName>
        <fullName evidence="2">Helix-turn-helix domain-containing protein</fullName>
    </submittedName>
</protein>
<dbReference type="InterPro" id="IPR051797">
    <property type="entry name" value="TrmB-like"/>
</dbReference>
<evidence type="ECO:0000313" key="3">
    <source>
        <dbReference type="Proteomes" id="UP001589718"/>
    </source>
</evidence>
<dbReference type="PROSITE" id="PS50043">
    <property type="entry name" value="HTH_LUXR_2"/>
    <property type="match status" value="1"/>
</dbReference>
<dbReference type="SUPFAM" id="SSF46894">
    <property type="entry name" value="C-terminal effector domain of the bipartite response regulators"/>
    <property type="match status" value="1"/>
</dbReference>
<sequence length="336" mass="35803">MIEGEELHSLGLGEVEGRVYAALLRERAHSTVELANLLDLPYFRIDEALTSLEGSGFAVRGADGAPRPAAPAAAIRTLIHRRQAELHIRSAELEQLMMSADRIAGRLTAGSPGASEGGIEVIIGQRQIGERAESLLASAEQEVVILDRPPYAKADVGRPGRPPALDIEALLDRGVSVRAVIDREGLGFPGRMRSLTALAARGLRARVTSGVPTKLIGVDRRITLLPPSESADPRASALVVGDSLLRNALLPLFETVWDRSIPLGSSGAAAASDAVSRQQRELLGLLAAGLKDEAIARRLGVHVHTARRRITRLLEALDAETRFQAGAQAATRGWLA</sequence>
<feature type="domain" description="HTH luxR-type" evidence="1">
    <location>
        <begin position="268"/>
        <end position="333"/>
    </location>
</feature>
<dbReference type="RefSeq" id="WP_345228447.1">
    <property type="nucleotide sequence ID" value="NZ_BAAAXE010000015.1"/>
</dbReference>
<evidence type="ECO:0000313" key="2">
    <source>
        <dbReference type="EMBL" id="MFB9521664.1"/>
    </source>
</evidence>
<reference evidence="2 3" key="1">
    <citation type="submission" date="2024-09" db="EMBL/GenBank/DDBJ databases">
        <authorList>
            <person name="Sun Q."/>
            <person name="Mori K."/>
        </authorList>
    </citation>
    <scope>NUCLEOTIDE SEQUENCE [LARGE SCALE GENOMIC DNA]</scope>
    <source>
        <strain evidence="2 3">JCM 4362</strain>
    </source>
</reference>
<dbReference type="EMBL" id="JBHMCR010000009">
    <property type="protein sequence ID" value="MFB9521664.1"/>
    <property type="molecule type" value="Genomic_DNA"/>
</dbReference>
<dbReference type="PANTHER" id="PTHR34293">
    <property type="entry name" value="HTH-TYPE TRANSCRIPTIONAL REGULATOR TRMBL2"/>
    <property type="match status" value="1"/>
</dbReference>
<dbReference type="SUPFAM" id="SSF46785">
    <property type="entry name" value="Winged helix' DNA-binding domain"/>
    <property type="match status" value="1"/>
</dbReference>
<name>A0ABV5PEY5_STRCM</name>
<dbReference type="InterPro" id="IPR036388">
    <property type="entry name" value="WH-like_DNA-bd_sf"/>
</dbReference>
<dbReference type="InterPro" id="IPR000792">
    <property type="entry name" value="Tscrpt_reg_LuxR_C"/>
</dbReference>
<dbReference type="Gene3D" id="1.10.10.10">
    <property type="entry name" value="Winged helix-like DNA-binding domain superfamily/Winged helix DNA-binding domain"/>
    <property type="match status" value="2"/>
</dbReference>